<dbReference type="Gene3D" id="3.40.190.10">
    <property type="entry name" value="Periplasmic binding protein-like II"/>
    <property type="match status" value="2"/>
</dbReference>
<reference evidence="6 8" key="2">
    <citation type="submission" date="2017-12" db="EMBL/GenBank/DDBJ databases">
        <title>Genome sequence of Rhizobium sullae HCNT1 isolated from Sulla coronaria nodules and featuring peculiar denitrification phenotypes.</title>
        <authorList>
            <person name="De Diego-Diaz B."/>
            <person name="Treu L."/>
            <person name="Campanaro S."/>
            <person name="Da Silva Duarte V."/>
            <person name="Basaglia M."/>
            <person name="Favaro L."/>
            <person name="Casella S."/>
            <person name="Squartini A."/>
        </authorList>
    </citation>
    <scope>NUCLEOTIDE SEQUENCE [LARGE SCALE GENOMIC DNA]</scope>
    <source>
        <strain evidence="6 8">HCNT1</strain>
    </source>
</reference>
<dbReference type="AlphaFoldDB" id="A0A2N0DEL0"/>
<protein>
    <submittedName>
        <fullName evidence="6">Sugar ABC transporter substrate-binding protein</fullName>
    </submittedName>
</protein>
<evidence type="ECO:0000313" key="7">
    <source>
        <dbReference type="EMBL" id="UWU17959.1"/>
    </source>
</evidence>
<reference evidence="7" key="3">
    <citation type="submission" date="2022-09" db="EMBL/GenBank/DDBJ databases">
        <title>Australian commercial rhizobial inoculants.</title>
        <authorList>
            <person name="Kohlmeier M.G."/>
            <person name="O'Hara G.W."/>
            <person name="Colombi E."/>
            <person name="Ramsay J.P."/>
            <person name="Terpolilli J."/>
        </authorList>
    </citation>
    <scope>NUCLEOTIDE SEQUENCE</scope>
    <source>
        <strain evidence="7">WSM1592</strain>
        <plasmid evidence="7">pWSM1592_1</plasmid>
    </source>
</reference>
<keyword evidence="3 5" id="KW-0732">Signal</keyword>
<dbReference type="SUPFAM" id="SSF53850">
    <property type="entry name" value="Periplasmic binding protein-like II"/>
    <property type="match status" value="1"/>
</dbReference>
<keyword evidence="2" id="KW-0813">Transport</keyword>
<keyword evidence="4" id="KW-0574">Periplasm</keyword>
<feature type="chain" id="PRO_5014664230" evidence="5">
    <location>
        <begin position="27"/>
        <end position="414"/>
    </location>
</feature>
<dbReference type="STRING" id="1041146.GCA_000427985_01929"/>
<evidence type="ECO:0000256" key="2">
    <source>
        <dbReference type="ARBA" id="ARBA00022448"/>
    </source>
</evidence>
<feature type="signal peptide" evidence="5">
    <location>
        <begin position="1"/>
        <end position="26"/>
    </location>
</feature>
<dbReference type="GO" id="GO:0055052">
    <property type="term" value="C:ATP-binding cassette (ABC) transporter complex, substrate-binding subunit-containing"/>
    <property type="evidence" value="ECO:0007669"/>
    <property type="project" value="TreeGrafter"/>
</dbReference>
<dbReference type="PANTHER" id="PTHR30061:SF50">
    <property type="entry name" value="MALTOSE_MALTODEXTRIN-BINDING PERIPLASMIC PROTEIN"/>
    <property type="match status" value="1"/>
</dbReference>
<dbReference type="InterPro" id="IPR006059">
    <property type="entry name" value="SBP"/>
</dbReference>
<name>A0A2N0DEL0_RHISU</name>
<dbReference type="Proteomes" id="UP001060123">
    <property type="component" value="Plasmid pWSM1592_1"/>
</dbReference>
<dbReference type="Proteomes" id="UP000232164">
    <property type="component" value="Unassembled WGS sequence"/>
</dbReference>
<dbReference type="EMBL" id="CP104144">
    <property type="protein sequence ID" value="UWU17959.1"/>
    <property type="molecule type" value="Genomic_DNA"/>
</dbReference>
<evidence type="ECO:0000256" key="3">
    <source>
        <dbReference type="ARBA" id="ARBA00022729"/>
    </source>
</evidence>
<evidence type="ECO:0000256" key="1">
    <source>
        <dbReference type="ARBA" id="ARBA00008520"/>
    </source>
</evidence>
<geneLocation type="plasmid" evidence="7 9">
    <name>pWSM1592_1</name>
</geneLocation>
<dbReference type="RefSeq" id="WP_027511331.1">
    <property type="nucleotide sequence ID" value="NZ_CP104144.1"/>
</dbReference>
<dbReference type="PANTHER" id="PTHR30061">
    <property type="entry name" value="MALTOSE-BINDING PERIPLASMIC PROTEIN"/>
    <property type="match status" value="1"/>
</dbReference>
<proteinExistence type="inferred from homology"/>
<sequence>MKLANRLSRCIAVALCLYGVGGAARAETLKVYWNAGHAYQAYADVIKKFEADHPGWTVEWGRFQWPDLRTKLVADLSVGNAPDLVAEPGGWVPEFGLQGMITPLNDFVAKDGKEMGYPQDWQDFSVERNTIDGKYYGIQLHLTCAALVYNVDMLKEAGFDKPPANWQEFREVAIATSKRGRFGFAPNQVATYYTPWIYQNGGALYDAAVKKVAFDSPQSAQAIQFVADLIHKDKAAPLPVAGADYEGPQKLFTAGRAAMILTGPWDVSPIKTGNPKLNWDVAPSLTEKQQATMAGGVSLFIPKTAKHPAEAWDLLKRFVALDTELAASLPNGMTMPRKSWAADPKVKADPVLGKFSQCLPYAVDSAAKLALTGKNAVVQDLFKTAVQDILYNDRPAQEVLSDYAARANAALANK</sequence>
<comment type="similarity">
    <text evidence="1">Belongs to the bacterial solute-binding protein 1 family.</text>
</comment>
<dbReference type="GO" id="GO:0015768">
    <property type="term" value="P:maltose transport"/>
    <property type="evidence" value="ECO:0007669"/>
    <property type="project" value="TreeGrafter"/>
</dbReference>
<dbReference type="GO" id="GO:0042956">
    <property type="term" value="P:maltodextrin transmembrane transport"/>
    <property type="evidence" value="ECO:0007669"/>
    <property type="project" value="TreeGrafter"/>
</dbReference>
<evidence type="ECO:0000313" key="8">
    <source>
        <dbReference type="Proteomes" id="UP000232164"/>
    </source>
</evidence>
<keyword evidence="7" id="KW-0614">Plasmid</keyword>
<gene>
    <name evidence="6" type="ORF">CWR43_01260</name>
    <name evidence="7" type="ORF">N2599_21885</name>
</gene>
<dbReference type="GO" id="GO:1901982">
    <property type="term" value="F:maltose binding"/>
    <property type="evidence" value="ECO:0007669"/>
    <property type="project" value="TreeGrafter"/>
</dbReference>
<reference evidence="6 8" key="1">
    <citation type="submission" date="2017-11" db="EMBL/GenBank/DDBJ databases">
        <authorList>
            <person name="Han C.G."/>
        </authorList>
    </citation>
    <scope>NUCLEOTIDE SEQUENCE [LARGE SCALE GENOMIC DNA]</scope>
    <source>
        <strain evidence="6 8">HCNT1</strain>
    </source>
</reference>
<accession>A0A2N0DEL0</accession>
<dbReference type="EMBL" id="PIQN01000003">
    <property type="protein sequence ID" value="PKA44531.1"/>
    <property type="molecule type" value="Genomic_DNA"/>
</dbReference>
<evidence type="ECO:0000313" key="6">
    <source>
        <dbReference type="EMBL" id="PKA44531.1"/>
    </source>
</evidence>
<evidence type="ECO:0000313" key="9">
    <source>
        <dbReference type="Proteomes" id="UP001060123"/>
    </source>
</evidence>
<dbReference type="Pfam" id="PF01547">
    <property type="entry name" value="SBP_bac_1"/>
    <property type="match status" value="1"/>
</dbReference>
<dbReference type="CDD" id="cd13585">
    <property type="entry name" value="PBP2_TMBP_like"/>
    <property type="match status" value="1"/>
</dbReference>
<evidence type="ECO:0000256" key="5">
    <source>
        <dbReference type="SAM" id="SignalP"/>
    </source>
</evidence>
<keyword evidence="9" id="KW-1185">Reference proteome</keyword>
<evidence type="ECO:0000256" key="4">
    <source>
        <dbReference type="ARBA" id="ARBA00022764"/>
    </source>
</evidence>
<organism evidence="6 8">
    <name type="scientific">Rhizobium sullae</name>
    <name type="common">Rhizobium hedysari</name>
    <dbReference type="NCBI Taxonomy" id="50338"/>
    <lineage>
        <taxon>Bacteria</taxon>
        <taxon>Pseudomonadati</taxon>
        <taxon>Pseudomonadota</taxon>
        <taxon>Alphaproteobacteria</taxon>
        <taxon>Hyphomicrobiales</taxon>
        <taxon>Rhizobiaceae</taxon>
        <taxon>Rhizobium/Agrobacterium group</taxon>
        <taxon>Rhizobium</taxon>
    </lineage>
</organism>
<dbReference type="OrthoDB" id="9811951at2"/>